<dbReference type="PANTHER" id="PTHR21666:SF270">
    <property type="entry name" value="MUREIN HYDROLASE ACTIVATOR ENVC"/>
    <property type="match status" value="1"/>
</dbReference>
<evidence type="ECO:0000256" key="1">
    <source>
        <dbReference type="ARBA" id="ARBA00022729"/>
    </source>
</evidence>
<dbReference type="InterPro" id="IPR016047">
    <property type="entry name" value="M23ase_b-sheet_dom"/>
</dbReference>
<dbReference type="RefSeq" id="WP_160918389.1">
    <property type="nucleotide sequence ID" value="NZ_WMEY01000001.1"/>
</dbReference>
<gene>
    <name evidence="4" type="ORF">GLW07_04410</name>
</gene>
<dbReference type="InterPro" id="IPR011055">
    <property type="entry name" value="Dup_hybrid_motif"/>
</dbReference>
<evidence type="ECO:0000313" key="5">
    <source>
        <dbReference type="Proteomes" id="UP000447833"/>
    </source>
</evidence>
<dbReference type="PROSITE" id="PS51782">
    <property type="entry name" value="LYSM"/>
    <property type="match status" value="1"/>
</dbReference>
<dbReference type="PROSITE" id="PS51109">
    <property type="entry name" value="G5"/>
    <property type="match status" value="1"/>
</dbReference>
<dbReference type="CDD" id="cd12797">
    <property type="entry name" value="M23_peptidase"/>
    <property type="match status" value="1"/>
</dbReference>
<accession>A0A845EVS5</accession>
<dbReference type="InterPro" id="IPR011098">
    <property type="entry name" value="G5_dom"/>
</dbReference>
<feature type="domain" description="LysM" evidence="3">
    <location>
        <begin position="208"/>
        <end position="252"/>
    </location>
</feature>
<dbReference type="Gene3D" id="2.70.70.10">
    <property type="entry name" value="Glucose Permease (Domain IIA)"/>
    <property type="match status" value="1"/>
</dbReference>
<dbReference type="CDD" id="cd00118">
    <property type="entry name" value="LysM"/>
    <property type="match status" value="1"/>
</dbReference>
<dbReference type="Pfam" id="PF01551">
    <property type="entry name" value="Peptidase_M23"/>
    <property type="match status" value="1"/>
</dbReference>
<dbReference type="Gene3D" id="3.10.350.10">
    <property type="entry name" value="LysM domain"/>
    <property type="match status" value="1"/>
</dbReference>
<dbReference type="SMART" id="SM00257">
    <property type="entry name" value="LysM"/>
    <property type="match status" value="1"/>
</dbReference>
<evidence type="ECO:0000313" key="4">
    <source>
        <dbReference type="EMBL" id="MYL62598.1"/>
    </source>
</evidence>
<dbReference type="SUPFAM" id="SSF54106">
    <property type="entry name" value="LysM domain"/>
    <property type="match status" value="1"/>
</dbReference>
<dbReference type="SMART" id="SM01208">
    <property type="entry name" value="G5"/>
    <property type="match status" value="1"/>
</dbReference>
<evidence type="ECO:0000259" key="3">
    <source>
        <dbReference type="PROSITE" id="PS51782"/>
    </source>
</evidence>
<proteinExistence type="predicted"/>
<dbReference type="Pfam" id="PF07501">
    <property type="entry name" value="G5"/>
    <property type="match status" value="1"/>
</dbReference>
<dbReference type="InterPro" id="IPR050570">
    <property type="entry name" value="Cell_wall_metabolism_enzyme"/>
</dbReference>
<dbReference type="EMBL" id="WMEY01000001">
    <property type="protein sequence ID" value="MYL62598.1"/>
    <property type="molecule type" value="Genomic_DNA"/>
</dbReference>
<protein>
    <submittedName>
        <fullName evidence="4">Peptidoglycan DD-metalloendopeptidase family protein</fullName>
    </submittedName>
</protein>
<dbReference type="Gene3D" id="2.20.230.10">
    <property type="entry name" value="Resuscitation-promoting factor rpfb"/>
    <property type="match status" value="1"/>
</dbReference>
<feature type="domain" description="G5" evidence="2">
    <location>
        <begin position="258"/>
        <end position="339"/>
    </location>
</feature>
<dbReference type="Pfam" id="PF01476">
    <property type="entry name" value="LysM"/>
    <property type="match status" value="1"/>
</dbReference>
<comment type="caution">
    <text evidence="4">The sequence shown here is derived from an EMBL/GenBank/DDBJ whole genome shotgun (WGS) entry which is preliminary data.</text>
</comment>
<dbReference type="Proteomes" id="UP000447833">
    <property type="component" value="Unassembled WGS sequence"/>
</dbReference>
<sequence>MKRMNVRRFLQLSIIVTSFSSLLWIEPVGASVHNLMKPVYHVYIDGENIGTVDSRAVLDKNIEELKDEKDIDGIELSVENDVEVVTERLFKPPYDNKEALEQLEEEITFIGEGYSLSFNDEQVGSFSSEKEAKDALWSYAKPFLSDEKVKEIEKTVKSMEDSDQEFHPVEAVEFSNPFEIEKVEVHPNDVVSEEKGVSLLANGYKAESEYEVEKNQSLNEIAKEFKMKKEELMNRNNLSNNDEIEKGDQLKVLQEKEFATVLETIEVEKSEEIDFEVIKKKSSKLLKGEEKVKQDGEKGKKLVTYSKEYENGQIVEEDVVKEDVTKKPISKEIVIGTKEISSKGTGTFGWPAVGGTITSKQGERWGSYHKGIDIAGVTDKTIKTVDNGKVTAAGTRSGYGKQVTVSHNNGMKTTYSHLASISVSKGDTVQKGDKIGVMGTTGKSTGIHLHFEVYKNGQLENPMDYLKK</sequence>
<dbReference type="GO" id="GO:0004222">
    <property type="term" value="F:metalloendopeptidase activity"/>
    <property type="evidence" value="ECO:0007669"/>
    <property type="project" value="TreeGrafter"/>
</dbReference>
<dbReference type="SUPFAM" id="SSF51261">
    <property type="entry name" value="Duplicated hybrid motif"/>
    <property type="match status" value="1"/>
</dbReference>
<organism evidence="4 5">
    <name type="scientific">Guptibacillus hwajinpoensis</name>
    <dbReference type="NCBI Taxonomy" id="208199"/>
    <lineage>
        <taxon>Bacteria</taxon>
        <taxon>Bacillati</taxon>
        <taxon>Bacillota</taxon>
        <taxon>Bacilli</taxon>
        <taxon>Bacillales</taxon>
        <taxon>Guptibacillaceae</taxon>
        <taxon>Guptibacillus</taxon>
    </lineage>
</organism>
<keyword evidence="1" id="KW-0732">Signal</keyword>
<evidence type="ECO:0000259" key="2">
    <source>
        <dbReference type="PROSITE" id="PS51109"/>
    </source>
</evidence>
<dbReference type="InterPro" id="IPR036779">
    <property type="entry name" value="LysM_dom_sf"/>
</dbReference>
<name>A0A845EVS5_9BACL</name>
<dbReference type="AlphaFoldDB" id="A0A845EVS5"/>
<dbReference type="PANTHER" id="PTHR21666">
    <property type="entry name" value="PEPTIDASE-RELATED"/>
    <property type="match status" value="1"/>
</dbReference>
<reference evidence="4 5" key="1">
    <citation type="submission" date="2019-11" db="EMBL/GenBank/DDBJ databases">
        <title>Genome sequences of 17 halophilic strains isolated from different environments.</title>
        <authorList>
            <person name="Furrow R.E."/>
        </authorList>
    </citation>
    <scope>NUCLEOTIDE SEQUENCE [LARGE SCALE GENOMIC DNA]</scope>
    <source>
        <strain evidence="4 5">22506_14_FS</strain>
    </source>
</reference>
<dbReference type="InterPro" id="IPR018392">
    <property type="entry name" value="LysM"/>
</dbReference>